<dbReference type="SMART" id="SM00360">
    <property type="entry name" value="RRM"/>
    <property type="match status" value="1"/>
</dbReference>
<evidence type="ECO:0000313" key="9">
    <source>
        <dbReference type="EMBL" id="EKX54876.1"/>
    </source>
</evidence>
<dbReference type="CDD" id="cd12236">
    <property type="entry name" value="RRM_snRNP70"/>
    <property type="match status" value="1"/>
</dbReference>
<dbReference type="InterPro" id="IPR051183">
    <property type="entry name" value="U1_U11-U12_snRNP_70-35kDa"/>
</dbReference>
<dbReference type="Proteomes" id="UP000011087">
    <property type="component" value="Unassembled WGS sequence"/>
</dbReference>
<evidence type="ECO:0000256" key="2">
    <source>
        <dbReference type="ARBA" id="ARBA00004642"/>
    </source>
</evidence>
<proteinExistence type="predicted"/>
<dbReference type="OMA" id="PPKFYDG"/>
<organism evidence="9">
    <name type="scientific">Guillardia theta (strain CCMP2712)</name>
    <name type="common">Cryptophyte</name>
    <dbReference type="NCBI Taxonomy" id="905079"/>
    <lineage>
        <taxon>Eukaryota</taxon>
        <taxon>Cryptophyceae</taxon>
        <taxon>Pyrenomonadales</taxon>
        <taxon>Geminigeraceae</taxon>
        <taxon>Guillardia</taxon>
    </lineage>
</organism>
<dbReference type="GO" id="GO:0071004">
    <property type="term" value="C:U2-type prespliceosome"/>
    <property type="evidence" value="ECO:0007669"/>
    <property type="project" value="TreeGrafter"/>
</dbReference>
<dbReference type="HOGENOM" id="CLU_045151_5_0_1"/>
<dbReference type="InterPro" id="IPR022023">
    <property type="entry name" value="U1snRNP70_N"/>
</dbReference>
<dbReference type="eggNOG" id="KOG0113">
    <property type="taxonomic scope" value="Eukaryota"/>
</dbReference>
<protein>
    <recommendedName>
        <fullName evidence="3">U1 small nuclear ribonucleoprotein 70 kDa</fullName>
    </recommendedName>
</protein>
<dbReference type="RefSeq" id="XP_005841856.1">
    <property type="nucleotide sequence ID" value="XM_005841799.1"/>
</dbReference>
<feature type="domain" description="RRM" evidence="8">
    <location>
        <begin position="103"/>
        <end position="181"/>
    </location>
</feature>
<dbReference type="AlphaFoldDB" id="L1K226"/>
<reference evidence="10" key="3">
    <citation type="submission" date="2015-06" db="UniProtKB">
        <authorList>
            <consortium name="EnsemblProtists"/>
        </authorList>
    </citation>
    <scope>IDENTIFICATION</scope>
</reference>
<feature type="non-terminal residue" evidence="9">
    <location>
        <position position="200"/>
    </location>
</feature>
<dbReference type="GeneID" id="17311504"/>
<comment type="subcellular location">
    <subcellularLocation>
        <location evidence="1">Nucleus speckle</location>
    </subcellularLocation>
    <subcellularLocation>
        <location evidence="2">Nucleus</location>
        <location evidence="2">Nucleoplasm</location>
    </subcellularLocation>
</comment>
<keyword evidence="4 7" id="KW-0694">RNA-binding</keyword>
<dbReference type="Gene3D" id="3.30.70.330">
    <property type="match status" value="1"/>
</dbReference>
<keyword evidence="5" id="KW-0539">Nucleus</keyword>
<evidence type="ECO:0000256" key="7">
    <source>
        <dbReference type="PROSITE-ProRule" id="PRU00176"/>
    </source>
</evidence>
<gene>
    <name evidence="9" type="ORF">GUITHDRAFT_45393</name>
</gene>
<evidence type="ECO:0000313" key="10">
    <source>
        <dbReference type="EnsemblProtists" id="EKX54876"/>
    </source>
</evidence>
<evidence type="ECO:0000259" key="8">
    <source>
        <dbReference type="PROSITE" id="PS50102"/>
    </source>
</evidence>
<dbReference type="GO" id="GO:0016607">
    <property type="term" value="C:nuclear speck"/>
    <property type="evidence" value="ECO:0007669"/>
    <property type="project" value="UniProtKB-SubCell"/>
</dbReference>
<evidence type="ECO:0000256" key="1">
    <source>
        <dbReference type="ARBA" id="ARBA00004324"/>
    </source>
</evidence>
<keyword evidence="6" id="KW-0687">Ribonucleoprotein</keyword>
<evidence type="ECO:0000256" key="6">
    <source>
        <dbReference type="ARBA" id="ARBA00023274"/>
    </source>
</evidence>
<keyword evidence="11" id="KW-1185">Reference proteome</keyword>
<name>L1K226_GUITC</name>
<dbReference type="InterPro" id="IPR012677">
    <property type="entry name" value="Nucleotide-bd_a/b_plait_sf"/>
</dbReference>
<dbReference type="InterPro" id="IPR035979">
    <property type="entry name" value="RBD_domain_sf"/>
</dbReference>
<dbReference type="PANTHER" id="PTHR13952:SF5">
    <property type="entry name" value="U1 SMALL NUCLEAR RIBONUCLEOPROTEIN 70 KDA"/>
    <property type="match status" value="1"/>
</dbReference>
<dbReference type="EnsemblProtists" id="EKX54876">
    <property type="protein sequence ID" value="EKX54876"/>
    <property type="gene ID" value="GUITHDRAFT_45393"/>
</dbReference>
<dbReference type="PaxDb" id="55529-EKX54876"/>
<sequence length="200" mass="23310">MNIVPHINALFAPRPPLEFKQPYSQQVGKKRKLPYEGIAKCLDSFETPDEYEENFKKFKPIEQRKERRERIAEERKTLSQDTVKAKAAAWDPSSYSFESDAYKTLFVGRLSFMTDEHKLKREMEQYGPVKSAVLVYDKDTSKPRGYGFVEFEHERDMKTAYKHADGRKIDGRRILVDVERGRTVKDWKPRKIGGGLGSSR</sequence>
<dbReference type="OrthoDB" id="4207594at2759"/>
<dbReference type="GO" id="GO:0030619">
    <property type="term" value="F:U1 snRNA binding"/>
    <property type="evidence" value="ECO:0007669"/>
    <property type="project" value="InterPro"/>
</dbReference>
<evidence type="ECO:0000256" key="5">
    <source>
        <dbReference type="ARBA" id="ARBA00023242"/>
    </source>
</evidence>
<evidence type="ECO:0000256" key="4">
    <source>
        <dbReference type="ARBA" id="ARBA00022884"/>
    </source>
</evidence>
<dbReference type="FunFam" id="3.30.70.330:FF:001585">
    <property type="entry name" value="U1 small nuclear ribonucleoprotein 70 kDa"/>
    <property type="match status" value="1"/>
</dbReference>
<dbReference type="GO" id="GO:0003729">
    <property type="term" value="F:mRNA binding"/>
    <property type="evidence" value="ECO:0007669"/>
    <property type="project" value="TreeGrafter"/>
</dbReference>
<dbReference type="GO" id="GO:0000398">
    <property type="term" value="P:mRNA splicing, via spliceosome"/>
    <property type="evidence" value="ECO:0007669"/>
    <property type="project" value="TreeGrafter"/>
</dbReference>
<dbReference type="InterPro" id="IPR000504">
    <property type="entry name" value="RRM_dom"/>
</dbReference>
<evidence type="ECO:0000313" key="11">
    <source>
        <dbReference type="Proteomes" id="UP000011087"/>
    </source>
</evidence>
<dbReference type="Pfam" id="PF00076">
    <property type="entry name" value="RRM_1"/>
    <property type="match status" value="1"/>
</dbReference>
<dbReference type="EMBL" id="JH992966">
    <property type="protein sequence ID" value="EKX54876.1"/>
    <property type="molecule type" value="Genomic_DNA"/>
</dbReference>
<reference evidence="9 11" key="1">
    <citation type="journal article" date="2012" name="Nature">
        <title>Algal genomes reveal evolutionary mosaicism and the fate of nucleomorphs.</title>
        <authorList>
            <consortium name="DOE Joint Genome Institute"/>
            <person name="Curtis B.A."/>
            <person name="Tanifuji G."/>
            <person name="Burki F."/>
            <person name="Gruber A."/>
            <person name="Irimia M."/>
            <person name="Maruyama S."/>
            <person name="Arias M.C."/>
            <person name="Ball S.G."/>
            <person name="Gile G.H."/>
            <person name="Hirakawa Y."/>
            <person name="Hopkins J.F."/>
            <person name="Kuo A."/>
            <person name="Rensing S.A."/>
            <person name="Schmutz J."/>
            <person name="Symeonidi A."/>
            <person name="Elias M."/>
            <person name="Eveleigh R.J."/>
            <person name="Herman E.K."/>
            <person name="Klute M.J."/>
            <person name="Nakayama T."/>
            <person name="Obornik M."/>
            <person name="Reyes-Prieto A."/>
            <person name="Armbrust E.V."/>
            <person name="Aves S.J."/>
            <person name="Beiko R.G."/>
            <person name="Coutinho P."/>
            <person name="Dacks J.B."/>
            <person name="Durnford D.G."/>
            <person name="Fast N.M."/>
            <person name="Green B.R."/>
            <person name="Grisdale C.J."/>
            <person name="Hempel F."/>
            <person name="Henrissat B."/>
            <person name="Hoppner M.P."/>
            <person name="Ishida K."/>
            <person name="Kim E."/>
            <person name="Koreny L."/>
            <person name="Kroth P.G."/>
            <person name="Liu Y."/>
            <person name="Malik S.B."/>
            <person name="Maier U.G."/>
            <person name="McRose D."/>
            <person name="Mock T."/>
            <person name="Neilson J.A."/>
            <person name="Onodera N.T."/>
            <person name="Poole A.M."/>
            <person name="Pritham E.J."/>
            <person name="Richards T.A."/>
            <person name="Rocap G."/>
            <person name="Roy S.W."/>
            <person name="Sarai C."/>
            <person name="Schaack S."/>
            <person name="Shirato S."/>
            <person name="Slamovits C.H."/>
            <person name="Spencer D.F."/>
            <person name="Suzuki S."/>
            <person name="Worden A.Z."/>
            <person name="Zauner S."/>
            <person name="Barry K."/>
            <person name="Bell C."/>
            <person name="Bharti A.K."/>
            <person name="Crow J.A."/>
            <person name="Grimwood J."/>
            <person name="Kramer R."/>
            <person name="Lindquist E."/>
            <person name="Lucas S."/>
            <person name="Salamov A."/>
            <person name="McFadden G.I."/>
            <person name="Lane C.E."/>
            <person name="Keeling P.J."/>
            <person name="Gray M.W."/>
            <person name="Grigoriev I.V."/>
            <person name="Archibald J.M."/>
        </authorList>
    </citation>
    <scope>NUCLEOTIDE SEQUENCE</scope>
    <source>
        <strain evidence="9 11">CCMP2712</strain>
    </source>
</reference>
<dbReference type="GO" id="GO:0005685">
    <property type="term" value="C:U1 snRNP"/>
    <property type="evidence" value="ECO:0007669"/>
    <property type="project" value="TreeGrafter"/>
</dbReference>
<dbReference type="PROSITE" id="PS50102">
    <property type="entry name" value="RRM"/>
    <property type="match status" value="1"/>
</dbReference>
<reference evidence="11" key="2">
    <citation type="submission" date="2012-11" db="EMBL/GenBank/DDBJ databases">
        <authorList>
            <person name="Kuo A."/>
            <person name="Curtis B.A."/>
            <person name="Tanifuji G."/>
            <person name="Burki F."/>
            <person name="Gruber A."/>
            <person name="Irimia M."/>
            <person name="Maruyama S."/>
            <person name="Arias M.C."/>
            <person name="Ball S.G."/>
            <person name="Gile G.H."/>
            <person name="Hirakawa Y."/>
            <person name="Hopkins J.F."/>
            <person name="Rensing S.A."/>
            <person name="Schmutz J."/>
            <person name="Symeonidi A."/>
            <person name="Elias M."/>
            <person name="Eveleigh R.J."/>
            <person name="Herman E.K."/>
            <person name="Klute M.J."/>
            <person name="Nakayama T."/>
            <person name="Obornik M."/>
            <person name="Reyes-Prieto A."/>
            <person name="Armbrust E.V."/>
            <person name="Aves S.J."/>
            <person name="Beiko R.G."/>
            <person name="Coutinho P."/>
            <person name="Dacks J.B."/>
            <person name="Durnford D.G."/>
            <person name="Fast N.M."/>
            <person name="Green B.R."/>
            <person name="Grisdale C."/>
            <person name="Hempe F."/>
            <person name="Henrissat B."/>
            <person name="Hoppner M.P."/>
            <person name="Ishida K.-I."/>
            <person name="Kim E."/>
            <person name="Koreny L."/>
            <person name="Kroth P.G."/>
            <person name="Liu Y."/>
            <person name="Malik S.-B."/>
            <person name="Maier U.G."/>
            <person name="McRose D."/>
            <person name="Mock T."/>
            <person name="Neilson J.A."/>
            <person name="Onodera N.T."/>
            <person name="Poole A.M."/>
            <person name="Pritham E.J."/>
            <person name="Richards T.A."/>
            <person name="Rocap G."/>
            <person name="Roy S.W."/>
            <person name="Sarai C."/>
            <person name="Schaack S."/>
            <person name="Shirato S."/>
            <person name="Slamovits C.H."/>
            <person name="Spencer D.F."/>
            <person name="Suzuki S."/>
            <person name="Worden A.Z."/>
            <person name="Zauner S."/>
            <person name="Barry K."/>
            <person name="Bell C."/>
            <person name="Bharti A.K."/>
            <person name="Crow J.A."/>
            <person name="Grimwood J."/>
            <person name="Kramer R."/>
            <person name="Lindquist E."/>
            <person name="Lucas S."/>
            <person name="Salamov A."/>
            <person name="McFadden G.I."/>
            <person name="Lane C.E."/>
            <person name="Keeling P.J."/>
            <person name="Gray M.W."/>
            <person name="Grigoriev I.V."/>
            <person name="Archibald J.M."/>
        </authorList>
    </citation>
    <scope>NUCLEOTIDE SEQUENCE</scope>
    <source>
        <strain evidence="11">CCMP2712</strain>
    </source>
</reference>
<dbReference type="GO" id="GO:0071011">
    <property type="term" value="C:precatalytic spliceosome"/>
    <property type="evidence" value="ECO:0007669"/>
    <property type="project" value="TreeGrafter"/>
</dbReference>
<dbReference type="KEGG" id="gtt:GUITHDRAFT_45393"/>
<evidence type="ECO:0000256" key="3">
    <source>
        <dbReference type="ARBA" id="ARBA00016996"/>
    </source>
</evidence>
<dbReference type="Pfam" id="PF12220">
    <property type="entry name" value="U1snRNP70_N"/>
    <property type="match status" value="1"/>
</dbReference>
<dbReference type="STRING" id="905079.L1K226"/>
<accession>L1K226</accession>
<dbReference type="SUPFAM" id="SSF54928">
    <property type="entry name" value="RNA-binding domain, RBD"/>
    <property type="match status" value="1"/>
</dbReference>
<dbReference type="PANTHER" id="PTHR13952">
    <property type="entry name" value="U1 SMALL NUCLEAR RIBONUCLEOPROTEIN 70 KD"/>
    <property type="match status" value="1"/>
</dbReference>
<dbReference type="InterPro" id="IPR034143">
    <property type="entry name" value="snRNP70_RRM"/>
</dbReference>